<dbReference type="AlphaFoldDB" id="A0A2M7GBQ6"/>
<proteinExistence type="predicted"/>
<accession>A0A2M7GBQ6</accession>
<dbReference type="EMBL" id="PFFQ01000002">
    <property type="protein sequence ID" value="PIW19634.1"/>
    <property type="molecule type" value="Genomic_DNA"/>
</dbReference>
<sequence>MGANLEHMVATLEQELITGQPDLALVVENDSLVLRGPFKLIKDGRHFDTYEIEVLVRALDLHQIPVVKEIGGRIPKNPDRHINDDGTACLFLPDERFRLCPPGTTIPDFLAGPVWNYFYSQSYFEECGTWPFGEHRHGLEGVLDFYSELTGMTETLSILKFLSYLVAKKVKPHWSCYCGSGTQLTACHLEILTHCRSTILRRDALQSYQLLKSTLPIHRNWLEKKSTKPKRNKNSFPDLAKTFPIFLKK</sequence>
<evidence type="ECO:0000313" key="1">
    <source>
        <dbReference type="EMBL" id="PIW19634.1"/>
    </source>
</evidence>
<gene>
    <name evidence="1" type="ORF">COW36_00165</name>
</gene>
<comment type="caution">
    <text evidence="1">The sequence shown here is derived from an EMBL/GenBank/DDBJ whole genome shotgun (WGS) entry which is preliminary data.</text>
</comment>
<protein>
    <submittedName>
        <fullName evidence="1">Uncharacterized protein</fullName>
    </submittedName>
</protein>
<evidence type="ECO:0000313" key="2">
    <source>
        <dbReference type="Proteomes" id="UP000231019"/>
    </source>
</evidence>
<name>A0A2M7GBQ6_9BACT</name>
<reference evidence="1 2" key="1">
    <citation type="submission" date="2017-09" db="EMBL/GenBank/DDBJ databases">
        <title>Depth-based differentiation of microbial function through sediment-hosted aquifers and enrichment of novel symbionts in the deep terrestrial subsurface.</title>
        <authorList>
            <person name="Probst A.J."/>
            <person name="Ladd B."/>
            <person name="Jarett J.K."/>
            <person name="Geller-Mcgrath D.E."/>
            <person name="Sieber C.M."/>
            <person name="Emerson J.B."/>
            <person name="Anantharaman K."/>
            <person name="Thomas B.C."/>
            <person name="Malmstrom R."/>
            <person name="Stieglmeier M."/>
            <person name="Klingl A."/>
            <person name="Woyke T."/>
            <person name="Ryan C.M."/>
            <person name="Banfield J.F."/>
        </authorList>
    </citation>
    <scope>NUCLEOTIDE SEQUENCE [LARGE SCALE GENOMIC DNA]</scope>
    <source>
        <strain evidence="1">CG17_big_fil_post_rev_8_21_14_2_50_48_46</strain>
    </source>
</reference>
<dbReference type="Proteomes" id="UP000231019">
    <property type="component" value="Unassembled WGS sequence"/>
</dbReference>
<organism evidence="1 2">
    <name type="scientific">bacterium (Candidatus Blackallbacteria) CG17_big_fil_post_rev_8_21_14_2_50_48_46</name>
    <dbReference type="NCBI Taxonomy" id="2014261"/>
    <lineage>
        <taxon>Bacteria</taxon>
        <taxon>Candidatus Blackallbacteria</taxon>
    </lineage>
</organism>